<keyword evidence="3" id="KW-1185">Reference proteome</keyword>
<feature type="transmembrane region" description="Helical" evidence="1">
    <location>
        <begin position="22"/>
        <end position="43"/>
    </location>
</feature>
<evidence type="ECO:0000313" key="3">
    <source>
        <dbReference type="Proteomes" id="UP000030361"/>
    </source>
</evidence>
<organism evidence="2 3">
    <name type="scientific">Lentilactobacillus curieae</name>
    <dbReference type="NCBI Taxonomy" id="1138822"/>
    <lineage>
        <taxon>Bacteria</taxon>
        <taxon>Bacillati</taxon>
        <taxon>Bacillota</taxon>
        <taxon>Bacilli</taxon>
        <taxon>Lactobacillales</taxon>
        <taxon>Lactobacillaceae</taxon>
        <taxon>Lentilactobacillus</taxon>
    </lineage>
</organism>
<dbReference type="EMBL" id="CP018906">
    <property type="protein sequence ID" value="AQW22280.1"/>
    <property type="molecule type" value="Genomic_DNA"/>
</dbReference>
<proteinExistence type="predicted"/>
<reference evidence="2 3" key="1">
    <citation type="journal article" date="2015" name="Genome Announc.">
        <title>Genome Sequence of Lactobacillus curieae CCTCC M 2011381T, a Novel Producer of Gamma-aminobutyric Acid.</title>
        <authorList>
            <person name="Wang Y."/>
            <person name="Wang Y."/>
            <person name="Lang C."/>
            <person name="Wei D."/>
            <person name="Xu P."/>
            <person name="Xie J."/>
        </authorList>
    </citation>
    <scope>NUCLEOTIDE SEQUENCE [LARGE SCALE GENOMIC DNA]</scope>
    <source>
        <strain evidence="2 3">CCTCC M 2011381</strain>
    </source>
</reference>
<name>A0A1S6QL22_9LACO</name>
<dbReference type="Proteomes" id="UP000030361">
    <property type="component" value="Chromosome"/>
</dbReference>
<dbReference type="KEGG" id="lcu:PL11_000300"/>
<accession>A0A1S6QL22</accession>
<keyword evidence="1" id="KW-0472">Membrane</keyword>
<keyword evidence="1" id="KW-1133">Transmembrane helix</keyword>
<evidence type="ECO:0000256" key="1">
    <source>
        <dbReference type="SAM" id="Phobius"/>
    </source>
</evidence>
<evidence type="ECO:0000313" key="2">
    <source>
        <dbReference type="EMBL" id="AQW22280.1"/>
    </source>
</evidence>
<protein>
    <submittedName>
        <fullName evidence="2">Uncharacterized protein</fullName>
    </submittedName>
</protein>
<sequence>MADSYRWVSFIDRHLSDYPETLAFLFIAFNLNLMIGTNLHPFFNQVNSFFKIIFLPADFH</sequence>
<dbReference type="AlphaFoldDB" id="A0A1S6QL22"/>
<keyword evidence="1" id="KW-0812">Transmembrane</keyword>
<gene>
    <name evidence="2" type="ORF">PL11_000300</name>
</gene>